<protein>
    <submittedName>
        <fullName evidence="2">Uncharacterized protein</fullName>
    </submittedName>
</protein>
<evidence type="ECO:0000256" key="1">
    <source>
        <dbReference type="SAM" id="MobiDB-lite"/>
    </source>
</evidence>
<dbReference type="AlphaFoldDB" id="A0AAV7YPC6"/>
<evidence type="ECO:0000313" key="3">
    <source>
        <dbReference type="Proteomes" id="UP001146793"/>
    </source>
</evidence>
<gene>
    <name evidence="2" type="ORF">M0812_23635</name>
</gene>
<feature type="compositionally biased region" description="Low complexity" evidence="1">
    <location>
        <begin position="1"/>
        <end position="20"/>
    </location>
</feature>
<accession>A0AAV7YPC6</accession>
<feature type="region of interest" description="Disordered" evidence="1">
    <location>
        <begin position="1"/>
        <end position="42"/>
    </location>
</feature>
<dbReference type="EMBL" id="JANTQA010000051">
    <property type="protein sequence ID" value="KAJ3430624.1"/>
    <property type="molecule type" value="Genomic_DNA"/>
</dbReference>
<organism evidence="2 3">
    <name type="scientific">Anaeramoeba flamelloides</name>
    <dbReference type="NCBI Taxonomy" id="1746091"/>
    <lineage>
        <taxon>Eukaryota</taxon>
        <taxon>Metamonada</taxon>
        <taxon>Anaeramoebidae</taxon>
        <taxon>Anaeramoeba</taxon>
    </lineage>
</organism>
<dbReference type="Proteomes" id="UP001146793">
    <property type="component" value="Unassembled WGS sequence"/>
</dbReference>
<name>A0AAV7YPC6_9EUKA</name>
<sequence>MNKNKLVQQQQQQQQKNKPLNQRKRNFHKENESQKVTRNMGGQFVFLERKETKGIKKESYGELPREQGRFLIDDLIKHRQSKNLELMVNKISEMNQRNQRGLSNDTIPTVQLQIQRPTKEICEKKAKLKLNKMNNLLLIIAKTYK</sequence>
<comment type="caution">
    <text evidence="2">The sequence shown here is derived from an EMBL/GenBank/DDBJ whole genome shotgun (WGS) entry which is preliminary data.</text>
</comment>
<proteinExistence type="predicted"/>
<reference evidence="2" key="1">
    <citation type="submission" date="2022-08" db="EMBL/GenBank/DDBJ databases">
        <title>Novel sulphate-reducing endosymbionts in the free-living metamonad Anaeramoeba.</title>
        <authorList>
            <person name="Jerlstrom-Hultqvist J."/>
            <person name="Cepicka I."/>
            <person name="Gallot-Lavallee L."/>
            <person name="Salas-Leiva D."/>
            <person name="Curtis B.A."/>
            <person name="Zahonova K."/>
            <person name="Pipaliya S."/>
            <person name="Dacks J."/>
            <person name="Roger A.J."/>
        </authorList>
    </citation>
    <scope>NUCLEOTIDE SEQUENCE</scope>
    <source>
        <strain evidence="2">Busselton2</strain>
    </source>
</reference>
<evidence type="ECO:0000313" key="2">
    <source>
        <dbReference type="EMBL" id="KAJ3430624.1"/>
    </source>
</evidence>